<dbReference type="Pfam" id="PF09754">
    <property type="entry name" value="PAC2"/>
    <property type="match status" value="1"/>
</dbReference>
<protein>
    <submittedName>
        <fullName evidence="2">PAC2 family protein</fullName>
    </submittedName>
</protein>
<evidence type="ECO:0000256" key="1">
    <source>
        <dbReference type="SAM" id="Phobius"/>
    </source>
</evidence>
<dbReference type="EMBL" id="JASNVW010000001">
    <property type="protein sequence ID" value="MDK6027763.1"/>
    <property type="molecule type" value="Genomic_DNA"/>
</dbReference>
<dbReference type="PANTHER" id="PTHR35610">
    <property type="entry name" value="3-ISOPROPYLMALATE DEHYDRATASE-RELATED"/>
    <property type="match status" value="1"/>
</dbReference>
<comment type="caution">
    <text evidence="2">The sequence shown here is derived from an EMBL/GenBank/DDBJ whole genome shotgun (WGS) entry which is preliminary data.</text>
</comment>
<dbReference type="PANTHER" id="PTHR35610:SF3">
    <property type="entry name" value="PROTEASOME ASSEMBLY CHAPERONE FAMILY PROTEIN"/>
    <property type="match status" value="1"/>
</dbReference>
<reference evidence="2 3" key="1">
    <citation type="submission" date="2023-05" db="EMBL/GenBank/DDBJ databases">
        <title>A new hyperthermophilic archaea 'Ignisphaera cupida' sp. nov. and description of the family 'Ignisphaeraceae' fam. nov.</title>
        <authorList>
            <person name="Podosokorskaya O.A."/>
            <person name="Elcheninov A.G."/>
            <person name="Klukina A."/>
            <person name="Merkel A.Y."/>
        </authorList>
    </citation>
    <scope>NUCLEOTIDE SEQUENCE [LARGE SCALE GENOMIC DNA]</scope>
    <source>
        <strain evidence="2 3">4213-co</strain>
    </source>
</reference>
<dbReference type="InterPro" id="IPR019151">
    <property type="entry name" value="Proteasome_assmbl_chaperone_2"/>
</dbReference>
<keyword evidence="1" id="KW-1133">Transmembrane helix</keyword>
<name>A0ABD4Z4C3_9CREN</name>
<keyword evidence="3" id="KW-1185">Reference proteome</keyword>
<dbReference type="InterPro" id="IPR038389">
    <property type="entry name" value="PSMG2_sf"/>
</dbReference>
<gene>
    <name evidence="2" type="ORF">QPL79_00030</name>
</gene>
<feature type="transmembrane region" description="Helical" evidence="1">
    <location>
        <begin position="21"/>
        <end position="42"/>
    </location>
</feature>
<evidence type="ECO:0000313" key="3">
    <source>
        <dbReference type="Proteomes" id="UP001529235"/>
    </source>
</evidence>
<dbReference type="Proteomes" id="UP001529235">
    <property type="component" value="Unassembled WGS sequence"/>
</dbReference>
<dbReference type="RefSeq" id="WP_285272749.1">
    <property type="nucleotide sequence ID" value="NZ_JASNVW010000001.1"/>
</dbReference>
<dbReference type="SUPFAM" id="SSF159659">
    <property type="entry name" value="Cgl1923-like"/>
    <property type="match status" value="1"/>
</dbReference>
<dbReference type="Gene3D" id="3.40.50.10900">
    <property type="entry name" value="PAC-like subunit"/>
    <property type="match status" value="1"/>
</dbReference>
<dbReference type="AlphaFoldDB" id="A0ABD4Z4C3"/>
<keyword evidence="1" id="KW-0472">Membrane</keyword>
<accession>A0ABD4Z4C3</accession>
<evidence type="ECO:0000313" key="2">
    <source>
        <dbReference type="EMBL" id="MDK6027763.1"/>
    </source>
</evidence>
<sequence>MKRKYNLRLLVNTNSIVKEKMVLITGFQGFGTVGYLTTRYLVSKLAMSLIGYIEPPYIPDFTSVEEYGLSMPHEVFFKDLNNLGITVLLNRINPDRRYLTSFVKAFTKLLKSLKIECVYLVGGLDIRFREGNEEFRWLKTKASNVTLDKPYFIKGAYIVGPIASLLIELEKNNIPAIAIFPYTEPESVDHRATAIAIKALNSLLDISVDVEELIKYAEKIEELERSVQEMLLGLEKKESVMHT</sequence>
<proteinExistence type="predicted"/>
<organism evidence="2 3">
    <name type="scientific">Ignisphaera cupida</name>
    <dbReference type="NCBI Taxonomy" id="3050454"/>
    <lineage>
        <taxon>Archaea</taxon>
        <taxon>Thermoproteota</taxon>
        <taxon>Thermoprotei</taxon>
        <taxon>Desulfurococcales</taxon>
        <taxon>Desulfurococcaceae</taxon>
        <taxon>Ignisphaera</taxon>
    </lineage>
</organism>
<keyword evidence="1" id="KW-0812">Transmembrane</keyword>